<comment type="catalytic activity">
    <reaction evidence="8">
        <text>2 Fe(III)-[cytochrome b5] + NADH = 2 Fe(II)-[cytochrome b5] + NAD(+) + H(+)</text>
        <dbReference type="Rhea" id="RHEA:46680"/>
        <dbReference type="Rhea" id="RHEA-COMP:10438"/>
        <dbReference type="Rhea" id="RHEA-COMP:10439"/>
        <dbReference type="ChEBI" id="CHEBI:15378"/>
        <dbReference type="ChEBI" id="CHEBI:29033"/>
        <dbReference type="ChEBI" id="CHEBI:29034"/>
        <dbReference type="ChEBI" id="CHEBI:57540"/>
        <dbReference type="ChEBI" id="CHEBI:57945"/>
        <dbReference type="EC" id="1.6.2.2"/>
    </reaction>
</comment>
<dbReference type="PANTHER" id="PTHR19370">
    <property type="entry name" value="NADH-CYTOCHROME B5 REDUCTASE"/>
    <property type="match status" value="1"/>
</dbReference>
<proteinExistence type="inferred from homology"/>
<feature type="domain" description="FAD-binding FR-type" evidence="9">
    <location>
        <begin position="13"/>
        <end position="128"/>
    </location>
</feature>
<gene>
    <name evidence="10" type="ORF">TTHERM_00823940</name>
</gene>
<dbReference type="InterPro" id="IPR017938">
    <property type="entry name" value="Riboflavin_synthase-like_b-brl"/>
</dbReference>
<dbReference type="FunCoup" id="I7LSY1">
    <property type="interactions" value="143"/>
</dbReference>
<feature type="binding site" evidence="7">
    <location>
        <position position="87"/>
    </location>
    <ligand>
        <name>FAD</name>
        <dbReference type="ChEBI" id="CHEBI:57692"/>
    </ligand>
</feature>
<dbReference type="KEGG" id="tet:TTHERM_00823940"/>
<sequence length="282" mass="32405">MKSACLKFLFLFFDTKEAKLTEKIQVSPDSYIFRFTLSNQKDAMAYPAGSHFAILRIPNSSEAFTKKYTPINTIESMKQGYIDTVIKIYRPNTDPNFPQGGKLTPFLENLKIGDVIKISGPIISIKYDKQGFIDVIRKKQQEDKKAKQRIKPKNLFLIAGGTGIAPVFSIAQQICLDQQKDIKITLLYANRTEKDILLKEQIDDLQKQYENFKVVYVIDSGKQTQSWNGEVGRIDQNMIQKYGPTSTDKDNYVMFCGPKGMVKMCFEAFKNLGFDPYHYFRF</sequence>
<evidence type="ECO:0000256" key="2">
    <source>
        <dbReference type="ARBA" id="ARBA00006105"/>
    </source>
</evidence>
<evidence type="ECO:0000256" key="3">
    <source>
        <dbReference type="ARBA" id="ARBA00022630"/>
    </source>
</evidence>
<feature type="binding site" evidence="7">
    <location>
        <position position="68"/>
    </location>
    <ligand>
        <name>FAD</name>
        <dbReference type="ChEBI" id="CHEBI:57692"/>
    </ligand>
</feature>
<dbReference type="AlphaFoldDB" id="I7LSY1"/>
<dbReference type="OMA" id="QHITIAC"/>
<organism evidence="10 11">
    <name type="scientific">Tetrahymena thermophila (strain SB210)</name>
    <dbReference type="NCBI Taxonomy" id="312017"/>
    <lineage>
        <taxon>Eukaryota</taxon>
        <taxon>Sar</taxon>
        <taxon>Alveolata</taxon>
        <taxon>Ciliophora</taxon>
        <taxon>Intramacronucleata</taxon>
        <taxon>Oligohymenophorea</taxon>
        <taxon>Hymenostomatida</taxon>
        <taxon>Tetrahymenina</taxon>
        <taxon>Tetrahymenidae</taxon>
        <taxon>Tetrahymena</taxon>
    </lineage>
</organism>
<dbReference type="Proteomes" id="UP000009168">
    <property type="component" value="Unassembled WGS sequence"/>
</dbReference>
<dbReference type="Pfam" id="PF00970">
    <property type="entry name" value="FAD_binding_6"/>
    <property type="match status" value="1"/>
</dbReference>
<dbReference type="SUPFAM" id="SSF63380">
    <property type="entry name" value="Riboflavin synthase domain-like"/>
    <property type="match status" value="1"/>
</dbReference>
<dbReference type="InterPro" id="IPR001433">
    <property type="entry name" value="OxRdtase_FAD/NAD-bd"/>
</dbReference>
<evidence type="ECO:0000256" key="6">
    <source>
        <dbReference type="ARBA" id="ARBA00023027"/>
    </source>
</evidence>
<dbReference type="GO" id="GO:0090524">
    <property type="term" value="F:cytochrome-b5 reductase activity, acting on NADH"/>
    <property type="evidence" value="ECO:0007669"/>
    <property type="project" value="UniProtKB-EC"/>
</dbReference>
<keyword evidence="11" id="KW-1185">Reference proteome</keyword>
<dbReference type="InterPro" id="IPR008333">
    <property type="entry name" value="Cbr1-like_FAD-bd_dom"/>
</dbReference>
<dbReference type="EMBL" id="GG662466">
    <property type="protein sequence ID" value="EAR83831.1"/>
    <property type="molecule type" value="Genomic_DNA"/>
</dbReference>
<dbReference type="Gene3D" id="3.40.50.80">
    <property type="entry name" value="Nucleotide-binding domain of ferredoxin-NADP reductase (FNR) module"/>
    <property type="match status" value="1"/>
</dbReference>
<evidence type="ECO:0000256" key="1">
    <source>
        <dbReference type="ARBA" id="ARBA00001974"/>
    </source>
</evidence>
<keyword evidence="4 7" id="KW-0274">FAD</keyword>
<dbReference type="PROSITE" id="PS51384">
    <property type="entry name" value="FAD_FR"/>
    <property type="match status" value="1"/>
</dbReference>
<accession>I7LSY1</accession>
<feature type="binding site" evidence="7">
    <location>
        <position position="102"/>
    </location>
    <ligand>
        <name>FAD</name>
        <dbReference type="ChEBI" id="CHEBI:57692"/>
    </ligand>
</feature>
<dbReference type="PRINTS" id="PR00371">
    <property type="entry name" value="FPNCR"/>
</dbReference>
<reference evidence="11" key="1">
    <citation type="journal article" date="2006" name="PLoS Biol.">
        <title>Macronuclear genome sequence of the ciliate Tetrahymena thermophila, a model eukaryote.</title>
        <authorList>
            <person name="Eisen J.A."/>
            <person name="Coyne R.S."/>
            <person name="Wu M."/>
            <person name="Wu D."/>
            <person name="Thiagarajan M."/>
            <person name="Wortman J.R."/>
            <person name="Badger J.H."/>
            <person name="Ren Q."/>
            <person name="Amedeo P."/>
            <person name="Jones K.M."/>
            <person name="Tallon L.J."/>
            <person name="Delcher A.L."/>
            <person name="Salzberg S.L."/>
            <person name="Silva J.C."/>
            <person name="Haas B.J."/>
            <person name="Majoros W.H."/>
            <person name="Farzad M."/>
            <person name="Carlton J.M."/>
            <person name="Smith R.K. Jr."/>
            <person name="Garg J."/>
            <person name="Pearlman R.E."/>
            <person name="Karrer K.M."/>
            <person name="Sun L."/>
            <person name="Manning G."/>
            <person name="Elde N.C."/>
            <person name="Turkewitz A.P."/>
            <person name="Asai D.J."/>
            <person name="Wilkes D.E."/>
            <person name="Wang Y."/>
            <person name="Cai H."/>
            <person name="Collins K."/>
            <person name="Stewart B.A."/>
            <person name="Lee S.R."/>
            <person name="Wilamowska K."/>
            <person name="Weinberg Z."/>
            <person name="Ruzzo W.L."/>
            <person name="Wloga D."/>
            <person name="Gaertig J."/>
            <person name="Frankel J."/>
            <person name="Tsao C.-C."/>
            <person name="Gorovsky M.A."/>
            <person name="Keeling P.J."/>
            <person name="Waller R.F."/>
            <person name="Patron N.J."/>
            <person name="Cherry J.M."/>
            <person name="Stover N.A."/>
            <person name="Krieger C.J."/>
            <person name="del Toro C."/>
            <person name="Ryder H.F."/>
            <person name="Williamson S.C."/>
            <person name="Barbeau R.A."/>
            <person name="Hamilton E.P."/>
            <person name="Orias E."/>
        </authorList>
    </citation>
    <scope>NUCLEOTIDE SEQUENCE [LARGE SCALE GENOMIC DNA]</scope>
    <source>
        <strain evidence="11">SB210</strain>
    </source>
</reference>
<dbReference type="InterPro" id="IPR001709">
    <property type="entry name" value="Flavoprot_Pyr_Nucl_cyt_Rdtase"/>
</dbReference>
<dbReference type="STRING" id="312017.I7LSY1"/>
<dbReference type="PRINTS" id="PR00406">
    <property type="entry name" value="CYTB5RDTASE"/>
</dbReference>
<dbReference type="GeneID" id="7842728"/>
<comment type="cofactor">
    <cofactor evidence="1 7 8">
        <name>FAD</name>
        <dbReference type="ChEBI" id="CHEBI:57692"/>
    </cofactor>
</comment>
<keyword evidence="5 8" id="KW-0560">Oxidoreductase</keyword>
<dbReference type="CDD" id="cd06183">
    <property type="entry name" value="cyt_b5_reduct_like"/>
    <property type="match status" value="1"/>
</dbReference>
<dbReference type="EC" id="1.6.2.2" evidence="8"/>
<dbReference type="PANTHER" id="PTHR19370:SF184">
    <property type="entry name" value="NADH-CYTOCHROME B5 REDUCTASE-LIKE"/>
    <property type="match status" value="1"/>
</dbReference>
<dbReference type="InterPro" id="IPR017927">
    <property type="entry name" value="FAD-bd_FR_type"/>
</dbReference>
<feature type="binding site" evidence="7">
    <location>
        <position position="85"/>
    </location>
    <ligand>
        <name>FAD</name>
        <dbReference type="ChEBI" id="CHEBI:57692"/>
    </ligand>
</feature>
<dbReference type="HOGENOM" id="CLU_003827_9_2_1"/>
<evidence type="ECO:0000313" key="10">
    <source>
        <dbReference type="EMBL" id="EAR83831.1"/>
    </source>
</evidence>
<dbReference type="OrthoDB" id="432685at2759"/>
<dbReference type="SUPFAM" id="SSF52343">
    <property type="entry name" value="Ferredoxin reductase-like, C-terminal NADP-linked domain"/>
    <property type="match status" value="1"/>
</dbReference>
<evidence type="ECO:0000256" key="5">
    <source>
        <dbReference type="ARBA" id="ARBA00023002"/>
    </source>
</evidence>
<name>I7LSY1_TETTS</name>
<comment type="similarity">
    <text evidence="2 8">Belongs to the flavoprotein pyridine nucleotide cytochrome reductase family.</text>
</comment>
<dbReference type="RefSeq" id="XP_001031494.1">
    <property type="nucleotide sequence ID" value="XM_001031494.1"/>
</dbReference>
<dbReference type="InterPro" id="IPR001834">
    <property type="entry name" value="CBR-like"/>
</dbReference>
<dbReference type="Gene3D" id="2.40.30.10">
    <property type="entry name" value="Translation factors"/>
    <property type="match status" value="1"/>
</dbReference>
<protein>
    <recommendedName>
        <fullName evidence="8">NADH-cytochrome b5 reductase</fullName>
        <ecNumber evidence="8">1.6.2.2</ecNumber>
    </recommendedName>
</protein>
<keyword evidence="3 7" id="KW-0285">Flavoprotein</keyword>
<dbReference type="InParanoid" id="I7LSY1"/>
<evidence type="ECO:0000256" key="7">
    <source>
        <dbReference type="PIRSR" id="PIRSR601834-1"/>
    </source>
</evidence>
<keyword evidence="6 8" id="KW-0520">NAD</keyword>
<evidence type="ECO:0000259" key="9">
    <source>
        <dbReference type="PROSITE" id="PS51384"/>
    </source>
</evidence>
<dbReference type="Pfam" id="PF00175">
    <property type="entry name" value="NAD_binding_1"/>
    <property type="match status" value="1"/>
</dbReference>
<dbReference type="eggNOG" id="KOG0534">
    <property type="taxonomic scope" value="Eukaryota"/>
</dbReference>
<dbReference type="InterPro" id="IPR039261">
    <property type="entry name" value="FNR_nucleotide-bd"/>
</dbReference>
<evidence type="ECO:0000256" key="8">
    <source>
        <dbReference type="RuleBase" id="RU361226"/>
    </source>
</evidence>
<evidence type="ECO:0000256" key="4">
    <source>
        <dbReference type="ARBA" id="ARBA00022827"/>
    </source>
</evidence>
<evidence type="ECO:0000313" key="11">
    <source>
        <dbReference type="Proteomes" id="UP000009168"/>
    </source>
</evidence>